<feature type="domain" description="Transposase-associated" evidence="2">
    <location>
        <begin position="3"/>
        <end position="76"/>
    </location>
</feature>
<evidence type="ECO:0000313" key="4">
    <source>
        <dbReference type="Proteomes" id="UP001168098"/>
    </source>
</evidence>
<feature type="region of interest" description="Disordered" evidence="1">
    <location>
        <begin position="94"/>
        <end position="140"/>
    </location>
</feature>
<name>A0AA39ALC5_VITRO</name>
<evidence type="ECO:0000256" key="1">
    <source>
        <dbReference type="SAM" id="MobiDB-lite"/>
    </source>
</evidence>
<protein>
    <recommendedName>
        <fullName evidence="2">Transposase-associated domain-containing protein</fullName>
    </recommendedName>
</protein>
<gene>
    <name evidence="3" type="ORF">PVL29_000502</name>
</gene>
<dbReference type="InterPro" id="IPR029480">
    <property type="entry name" value="Transpos_assoc"/>
</dbReference>
<proteinExistence type="predicted"/>
<dbReference type="Proteomes" id="UP001168098">
    <property type="component" value="Unassembled WGS sequence"/>
</dbReference>
<reference evidence="3 4" key="1">
    <citation type="journal article" date="2023" name="BMC Biotechnol.">
        <title>Vitis rotundifolia cv Carlos genome sequencing.</title>
        <authorList>
            <person name="Huff M."/>
            <person name="Hulse-Kemp A."/>
            <person name="Scheffler B."/>
            <person name="Youngblood R."/>
            <person name="Simpson S."/>
            <person name="Babiker E."/>
            <person name="Staton M."/>
        </authorList>
    </citation>
    <scope>NUCLEOTIDE SEQUENCE [LARGE SCALE GENOMIC DNA]</scope>
    <source>
        <tissue evidence="3">Leaf</tissue>
    </source>
</reference>
<evidence type="ECO:0000259" key="2">
    <source>
        <dbReference type="Pfam" id="PF13963"/>
    </source>
</evidence>
<comment type="caution">
    <text evidence="3">The sequence shown here is derived from an EMBL/GenBank/DDBJ whole genome shotgun (WGS) entry which is preliminary data.</text>
</comment>
<feature type="compositionally biased region" description="Polar residues" evidence="1">
    <location>
        <begin position="128"/>
        <end position="140"/>
    </location>
</feature>
<dbReference type="Pfam" id="PF13963">
    <property type="entry name" value="Transpos_assoc"/>
    <property type="match status" value="1"/>
</dbReference>
<evidence type="ECO:0000313" key="3">
    <source>
        <dbReference type="EMBL" id="KAJ9708493.1"/>
    </source>
</evidence>
<sequence length="140" mass="16263">MDKSWMNLRDRLCKEYVNGIRTFIQVAKNHVNKEGKSRCPCRDCQNAFWKSINDIEIHLYRFGIATTYQRWIFHGEKVDINYYKPVDLNSGIDKVDHLDDDDDDGDDDNNDDLVDTSQSRYVPMGNIQEGSKTGGRQSSH</sequence>
<feature type="compositionally biased region" description="Acidic residues" evidence="1">
    <location>
        <begin position="98"/>
        <end position="114"/>
    </location>
</feature>
<dbReference type="AlphaFoldDB" id="A0AA39ALC5"/>
<organism evidence="3 4">
    <name type="scientific">Vitis rotundifolia</name>
    <name type="common">Muscadine grape</name>
    <dbReference type="NCBI Taxonomy" id="103349"/>
    <lineage>
        <taxon>Eukaryota</taxon>
        <taxon>Viridiplantae</taxon>
        <taxon>Streptophyta</taxon>
        <taxon>Embryophyta</taxon>
        <taxon>Tracheophyta</taxon>
        <taxon>Spermatophyta</taxon>
        <taxon>Magnoliopsida</taxon>
        <taxon>eudicotyledons</taxon>
        <taxon>Gunneridae</taxon>
        <taxon>Pentapetalae</taxon>
        <taxon>rosids</taxon>
        <taxon>Vitales</taxon>
        <taxon>Vitaceae</taxon>
        <taxon>Viteae</taxon>
        <taxon>Vitis</taxon>
    </lineage>
</organism>
<keyword evidence="4" id="KW-1185">Reference proteome</keyword>
<accession>A0AA39ALC5</accession>
<dbReference type="EMBL" id="JARBHA010000001">
    <property type="protein sequence ID" value="KAJ9708493.1"/>
    <property type="molecule type" value="Genomic_DNA"/>
</dbReference>